<evidence type="ECO:0000256" key="1">
    <source>
        <dbReference type="SAM" id="MobiDB-lite"/>
    </source>
</evidence>
<accession>A0AAV7N9R3</accession>
<proteinExistence type="predicted"/>
<protein>
    <submittedName>
        <fullName evidence="2">Uncharacterized protein</fullName>
    </submittedName>
</protein>
<reference evidence="2" key="1">
    <citation type="journal article" date="2022" name="bioRxiv">
        <title>Sequencing and chromosome-scale assembly of the giantPleurodeles waltlgenome.</title>
        <authorList>
            <person name="Brown T."/>
            <person name="Elewa A."/>
            <person name="Iarovenko S."/>
            <person name="Subramanian E."/>
            <person name="Araus A.J."/>
            <person name="Petzold A."/>
            <person name="Susuki M."/>
            <person name="Suzuki K.-i.T."/>
            <person name="Hayashi T."/>
            <person name="Toyoda A."/>
            <person name="Oliveira C."/>
            <person name="Osipova E."/>
            <person name="Leigh N.D."/>
            <person name="Simon A."/>
            <person name="Yun M.H."/>
        </authorList>
    </citation>
    <scope>NUCLEOTIDE SEQUENCE</scope>
    <source>
        <strain evidence="2">20211129_DDA</strain>
        <tissue evidence="2">Liver</tissue>
    </source>
</reference>
<feature type="region of interest" description="Disordered" evidence="1">
    <location>
        <begin position="1"/>
        <end position="93"/>
    </location>
</feature>
<feature type="compositionally biased region" description="Basic and acidic residues" evidence="1">
    <location>
        <begin position="48"/>
        <end position="62"/>
    </location>
</feature>
<evidence type="ECO:0000313" key="2">
    <source>
        <dbReference type="EMBL" id="KAJ1111317.1"/>
    </source>
</evidence>
<dbReference type="EMBL" id="JANPWB010000013">
    <property type="protein sequence ID" value="KAJ1111317.1"/>
    <property type="molecule type" value="Genomic_DNA"/>
</dbReference>
<dbReference type="AlphaFoldDB" id="A0AAV7N9R3"/>
<name>A0AAV7N9R3_PLEWA</name>
<dbReference type="Proteomes" id="UP001066276">
    <property type="component" value="Chromosome 9"/>
</dbReference>
<comment type="caution">
    <text evidence="2">The sequence shown here is derived from an EMBL/GenBank/DDBJ whole genome shotgun (WGS) entry which is preliminary data.</text>
</comment>
<evidence type="ECO:0000313" key="3">
    <source>
        <dbReference type="Proteomes" id="UP001066276"/>
    </source>
</evidence>
<keyword evidence="3" id="KW-1185">Reference proteome</keyword>
<organism evidence="2 3">
    <name type="scientific">Pleurodeles waltl</name>
    <name type="common">Iberian ribbed newt</name>
    <dbReference type="NCBI Taxonomy" id="8319"/>
    <lineage>
        <taxon>Eukaryota</taxon>
        <taxon>Metazoa</taxon>
        <taxon>Chordata</taxon>
        <taxon>Craniata</taxon>
        <taxon>Vertebrata</taxon>
        <taxon>Euteleostomi</taxon>
        <taxon>Amphibia</taxon>
        <taxon>Batrachia</taxon>
        <taxon>Caudata</taxon>
        <taxon>Salamandroidea</taxon>
        <taxon>Salamandridae</taxon>
        <taxon>Pleurodelinae</taxon>
        <taxon>Pleurodeles</taxon>
    </lineage>
</organism>
<sequence length="93" mass="10395">MGVRSARHTEAVGRNCRGKPQREITPGKSEARAEAPKMGARSARHAGTVKERQCQNAKEKIRARSSHHNSKKESTYLSEEQQRKKKSRDVGGL</sequence>
<gene>
    <name evidence="2" type="ORF">NDU88_008653</name>
</gene>